<evidence type="ECO:0000313" key="4">
    <source>
        <dbReference type="EMBL" id="ROT97989.1"/>
    </source>
</evidence>
<dbReference type="Pfam" id="PF13439">
    <property type="entry name" value="Glyco_transf_4"/>
    <property type="match status" value="1"/>
</dbReference>
<dbReference type="Proteomes" id="UP000268016">
    <property type="component" value="Unassembled WGS sequence"/>
</dbReference>
<keyword evidence="1" id="KW-0328">Glycosyltransferase</keyword>
<evidence type="ECO:0000313" key="5">
    <source>
        <dbReference type="Proteomes" id="UP000268016"/>
    </source>
</evidence>
<dbReference type="PANTHER" id="PTHR12526:SF510">
    <property type="entry name" value="D-INOSITOL 3-PHOSPHATE GLYCOSYLTRANSFERASE"/>
    <property type="match status" value="1"/>
</dbReference>
<dbReference type="OrthoDB" id="9790710at2"/>
<dbReference type="PANTHER" id="PTHR12526">
    <property type="entry name" value="GLYCOSYLTRANSFERASE"/>
    <property type="match status" value="1"/>
</dbReference>
<proteinExistence type="predicted"/>
<feature type="domain" description="Glycosyltransferase subfamily 4-like N-terminal" evidence="3">
    <location>
        <begin position="68"/>
        <end position="188"/>
    </location>
</feature>
<dbReference type="Gene3D" id="3.40.50.2000">
    <property type="entry name" value="Glycogen Phosphorylase B"/>
    <property type="match status" value="2"/>
</dbReference>
<dbReference type="AlphaFoldDB" id="A0A3N2QS33"/>
<keyword evidence="2 4" id="KW-0808">Transferase</keyword>
<evidence type="ECO:0000256" key="2">
    <source>
        <dbReference type="ARBA" id="ARBA00022679"/>
    </source>
</evidence>
<sequence>MRRIGFFTLTASPPAPPANARTLEALRRALPDCEIEAVEVVPRLRRAPLAYGMAGAVAAASYAPDLLAGRKSLKHAAVRTPWLFRWVKRMAARVARERGFDATFQMQSLFDASVPGLPHFIYTDHTHLENRRYGAAGEAALYSAGWRECERLIYPRARTVFVRSSNVARSLVEDYGLPADKVLCVHAGSNAPVPPAPADVAAPRQRNTILFAGIDWERKGGPALLQAFRLVLERHPDARLSIVGCTPDTGGLPNCEVAGRVPLGEMPRRFAGAGIFCLPTLREPFGIVFVEAMWHGLPIVATEVGAVPDMVEPGVNGALVAPGDVPGLARALCAILDDPARAARYGAASRARAEDRYDWDKVAARMAGRIGTGAV</sequence>
<organism evidence="4 5">
    <name type="scientific">Histidinibacterium lentulum</name>
    <dbReference type="NCBI Taxonomy" id="2480588"/>
    <lineage>
        <taxon>Bacteria</taxon>
        <taxon>Pseudomonadati</taxon>
        <taxon>Pseudomonadota</taxon>
        <taxon>Alphaproteobacteria</taxon>
        <taxon>Rhodobacterales</taxon>
        <taxon>Paracoccaceae</taxon>
        <taxon>Histidinibacterium</taxon>
    </lineage>
</organism>
<dbReference type="GO" id="GO:0016757">
    <property type="term" value="F:glycosyltransferase activity"/>
    <property type="evidence" value="ECO:0007669"/>
    <property type="project" value="UniProtKB-KW"/>
</dbReference>
<reference evidence="4 5" key="1">
    <citation type="submission" date="2018-10" db="EMBL/GenBank/DDBJ databases">
        <title>Histidinibacterium lentulum gen. nov., sp. nov., a marine bacterium from the culture broth of Picochlorum sp. 122.</title>
        <authorList>
            <person name="Wang G."/>
        </authorList>
    </citation>
    <scope>NUCLEOTIDE SEQUENCE [LARGE SCALE GENOMIC DNA]</scope>
    <source>
        <strain evidence="4 5">B17</strain>
    </source>
</reference>
<keyword evidence="5" id="KW-1185">Reference proteome</keyword>
<dbReference type="CDD" id="cd03801">
    <property type="entry name" value="GT4_PimA-like"/>
    <property type="match status" value="1"/>
</dbReference>
<dbReference type="RefSeq" id="WP_123643527.1">
    <property type="nucleotide sequence ID" value="NZ_ML119090.1"/>
</dbReference>
<dbReference type="Pfam" id="PF13692">
    <property type="entry name" value="Glyco_trans_1_4"/>
    <property type="match status" value="1"/>
</dbReference>
<protein>
    <submittedName>
        <fullName evidence="4">Glycosyltransferase family 1 protein</fullName>
    </submittedName>
</protein>
<comment type="caution">
    <text evidence="4">The sequence shown here is derived from an EMBL/GenBank/DDBJ whole genome shotgun (WGS) entry which is preliminary data.</text>
</comment>
<name>A0A3N2QS33_9RHOB</name>
<dbReference type="InterPro" id="IPR028098">
    <property type="entry name" value="Glyco_trans_4-like_N"/>
</dbReference>
<evidence type="ECO:0000259" key="3">
    <source>
        <dbReference type="Pfam" id="PF13439"/>
    </source>
</evidence>
<gene>
    <name evidence="4" type="ORF">EAT49_17085</name>
</gene>
<accession>A0A3N2QS33</accession>
<dbReference type="SUPFAM" id="SSF53756">
    <property type="entry name" value="UDP-Glycosyltransferase/glycogen phosphorylase"/>
    <property type="match status" value="1"/>
</dbReference>
<evidence type="ECO:0000256" key="1">
    <source>
        <dbReference type="ARBA" id="ARBA00022676"/>
    </source>
</evidence>
<dbReference type="EMBL" id="RDRB01000010">
    <property type="protein sequence ID" value="ROT97989.1"/>
    <property type="molecule type" value="Genomic_DNA"/>
</dbReference>